<sequence length="42" mass="4927">MVTASFVTRPYEPDGDWFTMGRIIGSFIMGLGIWHFLDWVIY</sequence>
<keyword evidence="1" id="KW-0472">Membrane</keyword>
<evidence type="ECO:0000313" key="2">
    <source>
        <dbReference type="EMBL" id="AUR81103.1"/>
    </source>
</evidence>
<feature type="transmembrane region" description="Helical" evidence="1">
    <location>
        <begin position="20"/>
        <end position="41"/>
    </location>
</feature>
<name>A0A2I7QI88_9CAUD</name>
<reference evidence="3" key="1">
    <citation type="submission" date="2017-12" db="EMBL/GenBank/DDBJ databases">
        <title>Phage resistance in Vibrio sp. unravels a complex metabolic adaptation strategy.</title>
        <authorList>
            <person name="Skliros D."/>
            <person name="Kalatzis P.G."/>
            <person name="Katharios P."/>
            <person name="Flemetakis E."/>
        </authorList>
    </citation>
    <scope>NUCLEOTIDE SEQUENCE [LARGE SCALE GENOMIC DNA]</scope>
</reference>
<protein>
    <submittedName>
        <fullName evidence="2">Uncharacterized protein</fullName>
    </submittedName>
</protein>
<keyword evidence="1" id="KW-1133">Transmembrane helix</keyword>
<keyword evidence="1" id="KW-0812">Transmembrane</keyword>
<organism evidence="2 3">
    <name type="scientific">Vibrio phage Aphrodite1</name>
    <dbReference type="NCBI Taxonomy" id="2070057"/>
    <lineage>
        <taxon>Viruses</taxon>
        <taxon>Duplodnaviria</taxon>
        <taxon>Heunggongvirae</taxon>
        <taxon>Uroviricota</taxon>
        <taxon>Caudoviricetes</taxon>
        <taxon>Chimalliviridae</taxon>
        <taxon>Gorgonvirinae</taxon>
        <taxon>Aphroditevirus</taxon>
        <taxon>Aphroditevirus aphrodite1</taxon>
    </lineage>
</organism>
<evidence type="ECO:0000313" key="3">
    <source>
        <dbReference type="Proteomes" id="UP000240536"/>
    </source>
</evidence>
<dbReference type="EMBL" id="MG720308">
    <property type="protein sequence ID" value="AUR81103.1"/>
    <property type="molecule type" value="Genomic_DNA"/>
</dbReference>
<gene>
    <name evidence="2" type="ORF">Aphrodite1_0030</name>
</gene>
<accession>A0A2I7QI88</accession>
<proteinExistence type="predicted"/>
<dbReference type="Proteomes" id="UP000240536">
    <property type="component" value="Segment"/>
</dbReference>
<keyword evidence="3" id="KW-1185">Reference proteome</keyword>
<evidence type="ECO:0000256" key="1">
    <source>
        <dbReference type="SAM" id="Phobius"/>
    </source>
</evidence>